<dbReference type="Pfam" id="PF07731">
    <property type="entry name" value="Cu-oxidase_2"/>
    <property type="match status" value="1"/>
</dbReference>
<dbReference type="Pfam" id="PF00394">
    <property type="entry name" value="Cu-oxidase"/>
    <property type="match status" value="1"/>
</dbReference>
<dbReference type="SUPFAM" id="SSF49503">
    <property type="entry name" value="Cupredoxins"/>
    <property type="match status" value="3"/>
</dbReference>
<dbReference type="GO" id="GO:0016491">
    <property type="term" value="F:oxidoreductase activity"/>
    <property type="evidence" value="ECO:0007669"/>
    <property type="project" value="UniProtKB-KW"/>
</dbReference>
<dbReference type="PANTHER" id="PTHR11709">
    <property type="entry name" value="MULTI-COPPER OXIDASE"/>
    <property type="match status" value="1"/>
</dbReference>
<evidence type="ECO:0000256" key="4">
    <source>
        <dbReference type="ARBA" id="ARBA00023002"/>
    </source>
</evidence>
<dbReference type="InterPro" id="IPR045087">
    <property type="entry name" value="Cu-oxidase_fam"/>
</dbReference>
<reference evidence="10 11" key="1">
    <citation type="submission" date="2014-04" db="EMBL/GenBank/DDBJ databases">
        <authorList>
            <consortium name="DOE Joint Genome Institute"/>
            <person name="Kuo A."/>
            <person name="Martino E."/>
            <person name="Perotto S."/>
            <person name="Kohler A."/>
            <person name="Nagy L.G."/>
            <person name="Floudas D."/>
            <person name="Copeland A."/>
            <person name="Barry K.W."/>
            <person name="Cichocki N."/>
            <person name="Veneault-Fourrey C."/>
            <person name="LaButti K."/>
            <person name="Lindquist E.A."/>
            <person name="Lipzen A."/>
            <person name="Lundell T."/>
            <person name="Morin E."/>
            <person name="Murat C."/>
            <person name="Sun H."/>
            <person name="Tunlid A."/>
            <person name="Henrissat B."/>
            <person name="Grigoriev I.V."/>
            <person name="Hibbett D.S."/>
            <person name="Martin F."/>
            <person name="Nordberg H.P."/>
            <person name="Cantor M.N."/>
            <person name="Hua S.X."/>
        </authorList>
    </citation>
    <scope>NUCLEOTIDE SEQUENCE [LARGE SCALE GENOMIC DNA]</scope>
    <source>
        <strain evidence="10 11">Zn</strain>
    </source>
</reference>
<dbReference type="EMBL" id="KN832870">
    <property type="protein sequence ID" value="KIN07025.1"/>
    <property type="molecule type" value="Genomic_DNA"/>
</dbReference>
<keyword evidence="6" id="KW-0325">Glycoprotein</keyword>
<dbReference type="InterPro" id="IPR011707">
    <property type="entry name" value="Cu-oxidase-like_N"/>
</dbReference>
<dbReference type="HOGENOM" id="CLU_006504_5_0_1"/>
<evidence type="ECO:0000256" key="5">
    <source>
        <dbReference type="ARBA" id="ARBA00023008"/>
    </source>
</evidence>
<dbReference type="CDD" id="cd13850">
    <property type="entry name" value="CuRO_1_Abr2_like"/>
    <property type="match status" value="1"/>
</dbReference>
<dbReference type="InterPro" id="IPR002355">
    <property type="entry name" value="Cu_oxidase_Cu_BS"/>
</dbReference>
<evidence type="ECO:0000259" key="9">
    <source>
        <dbReference type="Pfam" id="PF07732"/>
    </source>
</evidence>
<organism evidence="10 11">
    <name type="scientific">Oidiodendron maius (strain Zn)</name>
    <dbReference type="NCBI Taxonomy" id="913774"/>
    <lineage>
        <taxon>Eukaryota</taxon>
        <taxon>Fungi</taxon>
        <taxon>Dikarya</taxon>
        <taxon>Ascomycota</taxon>
        <taxon>Pezizomycotina</taxon>
        <taxon>Leotiomycetes</taxon>
        <taxon>Leotiomycetes incertae sedis</taxon>
        <taxon>Myxotrichaceae</taxon>
        <taxon>Oidiodendron</taxon>
    </lineage>
</organism>
<feature type="domain" description="Plastocyanin-like" evidence="7">
    <location>
        <begin position="159"/>
        <end position="358"/>
    </location>
</feature>
<dbReference type="CDD" id="cd13876">
    <property type="entry name" value="CuRO_2_Abr2_like"/>
    <property type="match status" value="1"/>
</dbReference>
<dbReference type="InterPro" id="IPR011706">
    <property type="entry name" value="Cu-oxidase_C"/>
</dbReference>
<dbReference type="STRING" id="913774.A0A0C3HVJ3"/>
<dbReference type="CDD" id="cd13898">
    <property type="entry name" value="CuRO_3_Abr2_like"/>
    <property type="match status" value="1"/>
</dbReference>
<feature type="domain" description="Plastocyanin-like" evidence="9">
    <location>
        <begin position="18"/>
        <end position="131"/>
    </location>
</feature>
<proteinExistence type="inferred from homology"/>
<dbReference type="InterPro" id="IPR008972">
    <property type="entry name" value="Cupredoxin"/>
</dbReference>
<keyword evidence="2" id="KW-0479">Metal-binding</keyword>
<dbReference type="Gene3D" id="2.60.40.420">
    <property type="entry name" value="Cupredoxins - blue copper proteins"/>
    <property type="match status" value="3"/>
</dbReference>
<reference evidence="11" key="2">
    <citation type="submission" date="2015-01" db="EMBL/GenBank/DDBJ databases">
        <title>Evolutionary Origins and Diversification of the Mycorrhizal Mutualists.</title>
        <authorList>
            <consortium name="DOE Joint Genome Institute"/>
            <consortium name="Mycorrhizal Genomics Consortium"/>
            <person name="Kohler A."/>
            <person name="Kuo A."/>
            <person name="Nagy L.G."/>
            <person name="Floudas D."/>
            <person name="Copeland A."/>
            <person name="Barry K.W."/>
            <person name="Cichocki N."/>
            <person name="Veneault-Fourrey C."/>
            <person name="LaButti K."/>
            <person name="Lindquist E.A."/>
            <person name="Lipzen A."/>
            <person name="Lundell T."/>
            <person name="Morin E."/>
            <person name="Murat C."/>
            <person name="Riley R."/>
            <person name="Ohm R."/>
            <person name="Sun H."/>
            <person name="Tunlid A."/>
            <person name="Henrissat B."/>
            <person name="Grigoriev I.V."/>
            <person name="Hibbett D.S."/>
            <person name="Martin F."/>
        </authorList>
    </citation>
    <scope>NUCLEOTIDE SEQUENCE [LARGE SCALE GENOMIC DNA]</scope>
    <source>
        <strain evidence="11">Zn</strain>
    </source>
</reference>
<keyword evidence="4" id="KW-0560">Oxidoreductase</keyword>
<comment type="similarity">
    <text evidence="1">Belongs to the multicopper oxidase family.</text>
</comment>
<evidence type="ECO:0000256" key="6">
    <source>
        <dbReference type="ARBA" id="ARBA00023180"/>
    </source>
</evidence>
<dbReference type="FunFam" id="2.60.40.420:FF:000036">
    <property type="entry name" value="L-ascorbate oxidase"/>
    <property type="match status" value="1"/>
</dbReference>
<dbReference type="PANTHER" id="PTHR11709:SF488">
    <property type="entry name" value="LACCASE-RELATED"/>
    <property type="match status" value="1"/>
</dbReference>
<evidence type="ECO:0000259" key="7">
    <source>
        <dbReference type="Pfam" id="PF00394"/>
    </source>
</evidence>
<keyword evidence="5" id="KW-0186">Copper</keyword>
<keyword evidence="3" id="KW-0732">Signal</keyword>
<dbReference type="OrthoDB" id="2121828at2759"/>
<evidence type="ECO:0000256" key="1">
    <source>
        <dbReference type="ARBA" id="ARBA00010609"/>
    </source>
</evidence>
<accession>A0A0C3HVJ3</accession>
<protein>
    <submittedName>
        <fullName evidence="10">Multicopper oxidase</fullName>
    </submittedName>
</protein>
<evidence type="ECO:0000313" key="10">
    <source>
        <dbReference type="EMBL" id="KIN07025.1"/>
    </source>
</evidence>
<dbReference type="AlphaFoldDB" id="A0A0C3HVJ3"/>
<keyword evidence="11" id="KW-1185">Reference proteome</keyword>
<dbReference type="PROSITE" id="PS00080">
    <property type="entry name" value="MULTICOPPER_OXIDASE2"/>
    <property type="match status" value="1"/>
</dbReference>
<feature type="domain" description="Plastocyanin-like" evidence="8">
    <location>
        <begin position="449"/>
        <end position="569"/>
    </location>
</feature>
<dbReference type="InParanoid" id="A0A0C3HVJ3"/>
<dbReference type="InterPro" id="IPR033138">
    <property type="entry name" value="Cu_oxidase_CS"/>
</dbReference>
<evidence type="ECO:0000256" key="3">
    <source>
        <dbReference type="ARBA" id="ARBA00022729"/>
    </source>
</evidence>
<evidence type="ECO:0000256" key="2">
    <source>
        <dbReference type="ARBA" id="ARBA00022723"/>
    </source>
</evidence>
<gene>
    <name evidence="10" type="ORF">OIDMADRAFT_36696</name>
</gene>
<dbReference type="Proteomes" id="UP000054321">
    <property type="component" value="Unassembled WGS sequence"/>
</dbReference>
<dbReference type="PROSITE" id="PS00079">
    <property type="entry name" value="MULTICOPPER_OXIDASE1"/>
    <property type="match status" value="1"/>
</dbReference>
<dbReference type="InterPro" id="IPR001117">
    <property type="entry name" value="Cu-oxidase_2nd"/>
</dbReference>
<evidence type="ECO:0000313" key="11">
    <source>
        <dbReference type="Proteomes" id="UP000054321"/>
    </source>
</evidence>
<sequence length="596" mass="65566">MSLLALSQAKVVPFGITLTWETAAPDGFGRKVILTNGQLPGPPLYVNQGDDVQFLVKNKLPFELTIHFHGIDQIGTPWSDGVPGISQRPIKPGQSYLYQWNANEYGSYFYHAHDKAHIDDGLFGAIYVQPASNVQKPFNLITNNHADLEAIIQAEQKTQPIFLSDWTHLTSAERHAAQIATGLDSWCTNSLLINGKGSAICLDQETINANTNPLILPFLNGITYTDLGCLPPTLSFFQGDYPHNFSAEPFGLWSGCKASQGPTEVLTVSIKDKWVSYDIISATSTQTLVFSIDEHPLWVYAIDGRYVTPTIADALTIANGQRYSVMVQLKAQPIPKYTVRAVVSGVNQILGGTAFLSYGSVHTKGSTEASSKPYITLTGANATTDTIFLNESLAGPFLPVAPAKTVDETYTLSIGRANGSYLWKMENDSFPYSLDREEPLLFNPNELAKHNLSDLTIRTKNGSWVDLIVLPQGPVQPPHPLHKHSNKFYVIGSGMGIWNFSSVAEAMEVMPESFNLINPPIRDTYPTPLVLGGAEAWIVYRYQVVNPGAFLFHCHIQDHLDGGMAVALIDGYDVWPHVPEQYLRNNGFPLGSHHRA</sequence>
<dbReference type="GO" id="GO:0005507">
    <property type="term" value="F:copper ion binding"/>
    <property type="evidence" value="ECO:0007669"/>
    <property type="project" value="InterPro"/>
</dbReference>
<evidence type="ECO:0000259" key="8">
    <source>
        <dbReference type="Pfam" id="PF07731"/>
    </source>
</evidence>
<name>A0A0C3HVJ3_OIDMZ</name>
<dbReference type="Pfam" id="PF07732">
    <property type="entry name" value="Cu-oxidase_3"/>
    <property type="match status" value="1"/>
</dbReference>